<dbReference type="InterPro" id="IPR004484">
    <property type="entry name" value="CbiA/CobB_synth"/>
</dbReference>
<comment type="pathway">
    <text evidence="9">Cofactor biosynthesis; adenosylcobalamin biosynthesis; cob(II)yrinate a,c-diamide from sirohydrochlorin (anaerobic route): step 10/10.</text>
</comment>
<dbReference type="SUPFAM" id="SSF52317">
    <property type="entry name" value="Class I glutamine amidotransferase-like"/>
    <property type="match status" value="1"/>
</dbReference>
<evidence type="ECO:0000259" key="10">
    <source>
        <dbReference type="Pfam" id="PF01656"/>
    </source>
</evidence>
<dbReference type="PANTHER" id="PTHR43873">
    <property type="entry name" value="COBYRINATE A,C-DIAMIDE SYNTHASE"/>
    <property type="match status" value="1"/>
</dbReference>
<comment type="catalytic activity">
    <reaction evidence="9">
        <text>cob(II)yrinate + 2 L-glutamine + 2 ATP + 2 H2O = cob(II)yrinate a,c diamide + 2 L-glutamate + 2 ADP + 2 phosphate + 2 H(+)</text>
        <dbReference type="Rhea" id="RHEA:26289"/>
        <dbReference type="ChEBI" id="CHEBI:15377"/>
        <dbReference type="ChEBI" id="CHEBI:15378"/>
        <dbReference type="ChEBI" id="CHEBI:29985"/>
        <dbReference type="ChEBI" id="CHEBI:30616"/>
        <dbReference type="ChEBI" id="CHEBI:43474"/>
        <dbReference type="ChEBI" id="CHEBI:58359"/>
        <dbReference type="ChEBI" id="CHEBI:58537"/>
        <dbReference type="ChEBI" id="CHEBI:58894"/>
        <dbReference type="ChEBI" id="CHEBI:456216"/>
        <dbReference type="EC" id="6.3.5.11"/>
    </reaction>
</comment>
<dbReference type="InterPro" id="IPR002586">
    <property type="entry name" value="CobQ/CobB/MinD/ParA_Nub-bd_dom"/>
</dbReference>
<keyword evidence="5 9" id="KW-0547">Nucleotide-binding</keyword>
<evidence type="ECO:0000313" key="13">
    <source>
        <dbReference type="Proteomes" id="UP001331561"/>
    </source>
</evidence>
<evidence type="ECO:0000256" key="4">
    <source>
        <dbReference type="ARBA" id="ARBA00022598"/>
    </source>
</evidence>
<dbReference type="InterPro" id="IPR027417">
    <property type="entry name" value="P-loop_NTPase"/>
</dbReference>
<keyword evidence="6 9" id="KW-0067">ATP-binding</keyword>
<dbReference type="PANTHER" id="PTHR43873:SF1">
    <property type="entry name" value="COBYRINATE A,C-DIAMIDE SYNTHASE"/>
    <property type="match status" value="1"/>
</dbReference>
<dbReference type="RefSeq" id="WP_327597515.1">
    <property type="nucleotide sequence ID" value="NZ_JAYXHS010000001.1"/>
</dbReference>
<evidence type="ECO:0000256" key="7">
    <source>
        <dbReference type="ARBA" id="ARBA00022842"/>
    </source>
</evidence>
<evidence type="ECO:0000256" key="8">
    <source>
        <dbReference type="ARBA" id="ARBA00022962"/>
    </source>
</evidence>
<feature type="site" description="Increases nucleophilicity of active site Cys" evidence="9">
    <location>
        <position position="419"/>
    </location>
</feature>
<dbReference type="InterPro" id="IPR029062">
    <property type="entry name" value="Class_I_gatase-like"/>
</dbReference>
<evidence type="ECO:0000256" key="6">
    <source>
        <dbReference type="ARBA" id="ARBA00022840"/>
    </source>
</evidence>
<dbReference type="CDD" id="cd03130">
    <property type="entry name" value="GATase1_CobB"/>
    <property type="match status" value="1"/>
</dbReference>
<feature type="domain" description="CobQ/CobB/MinD/ParA nucleotide binding" evidence="10">
    <location>
        <begin position="16"/>
        <end position="193"/>
    </location>
</feature>
<dbReference type="SUPFAM" id="SSF52540">
    <property type="entry name" value="P-loop containing nucleoside triphosphate hydrolases"/>
    <property type="match status" value="1"/>
</dbReference>
<comment type="miscellaneous">
    <text evidence="9">The a and c carboxylates of cobyrinate are activated for nucleophilic attack via formation of a phosphorylated intermediate by ATP. CbiA catalyzes first the amidation of the c-carboxylate, and then that of the a-carboxylate.</text>
</comment>
<keyword evidence="13" id="KW-1185">Reference proteome</keyword>
<dbReference type="Gene3D" id="3.40.50.300">
    <property type="entry name" value="P-loop containing nucleotide triphosphate hydrolases"/>
    <property type="match status" value="2"/>
</dbReference>
<dbReference type="NCBIfam" id="TIGR00379">
    <property type="entry name" value="cobB"/>
    <property type="match status" value="1"/>
</dbReference>
<dbReference type="EC" id="6.3.5.11" evidence="9"/>
<dbReference type="Proteomes" id="UP001331561">
    <property type="component" value="Unassembled WGS sequence"/>
</dbReference>
<dbReference type="NCBIfam" id="NF002204">
    <property type="entry name" value="PRK01077.1"/>
    <property type="match status" value="1"/>
</dbReference>
<comment type="caution">
    <text evidence="12">The sequence shown here is derived from an EMBL/GenBank/DDBJ whole genome shotgun (WGS) entry which is preliminary data.</text>
</comment>
<keyword evidence="7 9" id="KW-0460">Magnesium</keyword>
<comment type="similarity">
    <text evidence="2">Belongs to the CobB/CobQ family. CobQ subfamily.</text>
</comment>
<dbReference type="InterPro" id="IPR011698">
    <property type="entry name" value="GATase_3"/>
</dbReference>
<feature type="domain" description="CobB/CobQ-like glutamine amidotransferase" evidence="11">
    <location>
        <begin position="244"/>
        <end position="425"/>
    </location>
</feature>
<protein>
    <recommendedName>
        <fullName evidence="9">Cobyrinate a,c-diamide synthase</fullName>
        <ecNumber evidence="9">6.3.5.11</ecNumber>
    </recommendedName>
    <alternativeName>
        <fullName evidence="9">Cobyrinic acid a,c-diamide synthetase</fullName>
    </alternativeName>
</protein>
<comment type="domain">
    <text evidence="9">Comprises of two domains. The C-terminal domain contains the binding site for glutamine and catalyzes the hydrolysis of this substrate to glutamate and ammonia. The N-terminal domain is anticipated to bind ATP and cobyrinate and catalyzes the ultimate synthesis of the diamide product. The ammonia produced via the glutaminase domain is probably translocated to the adjacent domain via a molecular tunnel, where it reacts with an activated intermediate.</text>
</comment>
<dbReference type="Gene3D" id="3.40.50.880">
    <property type="match status" value="1"/>
</dbReference>
<keyword evidence="4 9" id="KW-0436">Ligase</keyword>
<proteinExistence type="inferred from homology"/>
<dbReference type="EMBL" id="JAYXHS010000001">
    <property type="protein sequence ID" value="MEC5384540.1"/>
    <property type="molecule type" value="Genomic_DNA"/>
</dbReference>
<evidence type="ECO:0000259" key="11">
    <source>
        <dbReference type="Pfam" id="PF07685"/>
    </source>
</evidence>
<evidence type="ECO:0000313" key="12">
    <source>
        <dbReference type="EMBL" id="MEC5384540.1"/>
    </source>
</evidence>
<evidence type="ECO:0000256" key="1">
    <source>
        <dbReference type="ARBA" id="ARBA00001946"/>
    </source>
</evidence>
<comment type="similarity">
    <text evidence="9">Belongs to the CobB/CbiA family.</text>
</comment>
<dbReference type="Pfam" id="PF07685">
    <property type="entry name" value="GATase_3"/>
    <property type="match status" value="1"/>
</dbReference>
<dbReference type="PROSITE" id="PS51274">
    <property type="entry name" value="GATASE_COBBQ"/>
    <property type="match status" value="1"/>
</dbReference>
<evidence type="ECO:0000256" key="5">
    <source>
        <dbReference type="ARBA" id="ARBA00022741"/>
    </source>
</evidence>
<feature type="active site" description="Nucleophile" evidence="9">
    <location>
        <position position="326"/>
    </location>
</feature>
<name>A0ABU6K0D1_9RHOO</name>
<evidence type="ECO:0000256" key="2">
    <source>
        <dbReference type="ARBA" id="ARBA00006205"/>
    </source>
</evidence>
<dbReference type="HAMAP" id="MF_00027">
    <property type="entry name" value="CobB_CbiA"/>
    <property type="match status" value="1"/>
</dbReference>
<evidence type="ECO:0000256" key="9">
    <source>
        <dbReference type="HAMAP-Rule" id="MF_00027"/>
    </source>
</evidence>
<evidence type="ECO:0000256" key="3">
    <source>
        <dbReference type="ARBA" id="ARBA00022573"/>
    </source>
</evidence>
<gene>
    <name evidence="9" type="primary">cbiA</name>
    <name evidence="12" type="ORF">VVD49_02335</name>
</gene>
<dbReference type="Pfam" id="PF01656">
    <property type="entry name" value="CbiA"/>
    <property type="match status" value="1"/>
</dbReference>
<keyword evidence="3 9" id="KW-0169">Cobalamin biosynthesis</keyword>
<organism evidence="12 13">
    <name type="scientific">Uliginosibacterium silvisoli</name>
    <dbReference type="NCBI Taxonomy" id="3114758"/>
    <lineage>
        <taxon>Bacteria</taxon>
        <taxon>Pseudomonadati</taxon>
        <taxon>Pseudomonadota</taxon>
        <taxon>Betaproteobacteria</taxon>
        <taxon>Rhodocyclales</taxon>
        <taxon>Zoogloeaceae</taxon>
        <taxon>Uliginosibacterium</taxon>
    </lineage>
</organism>
<comment type="function">
    <text evidence="9">Catalyzes the ATP-dependent amidation of the two carboxylate groups at positions a and c of cobyrinate, using either L-glutamine or ammonia as the nitrogen source.</text>
</comment>
<comment type="cofactor">
    <cofactor evidence="1 9">
        <name>Mg(2+)</name>
        <dbReference type="ChEBI" id="CHEBI:18420"/>
    </cofactor>
</comment>
<reference evidence="12 13" key="1">
    <citation type="submission" date="2024-01" db="EMBL/GenBank/DDBJ databases">
        <title>Uliginosibacterium soil sp. nov.</title>
        <authorList>
            <person name="Lv Y."/>
        </authorList>
    </citation>
    <scope>NUCLEOTIDE SEQUENCE [LARGE SCALE GENOMIC DNA]</scope>
    <source>
        <strain evidence="12 13">H3</strain>
    </source>
</reference>
<sequence>MSGLSDSKQNACRAVLIAAPASGQGKTTVTAALARQARARGERVRVFKTGPDFLDPTILAQASGAPVYQLDLFMGGEAHCRALLAQAAREADLILVEGVMGLFDGAPSSADLAQRLGLPVLAVMDGSAMAQTFGALAHGLKHFRAGLSFAGVIANRVGSQRHADMLFESLPADIPAVGWLPRDAALSLPERHLGLVAASELADIGVRLDRAAAALQWFGTELPVVAFESLAAAQVPAASLHGRTIAIARDEAFAFTYPANLDTLAALGAQCVFFSPLNDVVLPACDAVWLPGGYPELHVSKLASNAAMRNALHAHHASGKPLLAECGGMMSLFEDVELTDGTRHAGFGLLPGHVRMQKRFAALGMQAIDLPEGTLRGHSFHYSTLDTALQPIARATNPNDGPTREPVYRQGRLTASYIHLYFASNPSAVAALFGA</sequence>
<accession>A0ABU6K0D1</accession>
<keyword evidence="8 9" id="KW-0315">Glutamine amidotransferase</keyword>